<proteinExistence type="predicted"/>
<dbReference type="EMBL" id="LR796233">
    <property type="protein sequence ID" value="CAB4129203.1"/>
    <property type="molecule type" value="Genomic_DNA"/>
</dbReference>
<gene>
    <name evidence="1" type="ORF">UFOVP112_301</name>
</gene>
<reference evidence="1" key="1">
    <citation type="submission" date="2020-04" db="EMBL/GenBank/DDBJ databases">
        <authorList>
            <person name="Chiriac C."/>
            <person name="Salcher M."/>
            <person name="Ghai R."/>
            <person name="Kavagutti S V."/>
        </authorList>
    </citation>
    <scope>NUCLEOTIDE SEQUENCE</scope>
</reference>
<organism evidence="1">
    <name type="scientific">uncultured Caudovirales phage</name>
    <dbReference type="NCBI Taxonomy" id="2100421"/>
    <lineage>
        <taxon>Viruses</taxon>
        <taxon>Duplodnaviria</taxon>
        <taxon>Heunggongvirae</taxon>
        <taxon>Uroviricota</taxon>
        <taxon>Caudoviricetes</taxon>
        <taxon>Peduoviridae</taxon>
        <taxon>Maltschvirus</taxon>
        <taxon>Maltschvirus maltsch</taxon>
    </lineage>
</organism>
<name>A0A6J5L7A4_9CAUD</name>
<evidence type="ECO:0000313" key="1">
    <source>
        <dbReference type="EMBL" id="CAB4129203.1"/>
    </source>
</evidence>
<sequence>MSFNSEYFFELINNITLTKPDIQQPRPYALSCLNRTPRLHRAVTYLALLNSPWANRCKISFDTIPERFTQLINDSWATLQAQMPAEEFALVKANSPRYIDIPGEPEADNWYYTSNASLVHSQCYIDYVTESVTDIEFISEKAWKPMFSGQLFVVLGPVGIIEYLNHIGVDTFGDIIDHTYDKEPDLRKKIGMIIQSLDQLMLQDLDQIWNATYQRRLKNLELMYSPEFQSLIKQ</sequence>
<accession>A0A6J5L7A4</accession>
<protein>
    <submittedName>
        <fullName evidence="1">Uncharacterized protein</fullName>
    </submittedName>
</protein>